<evidence type="ECO:0000256" key="1">
    <source>
        <dbReference type="SAM" id="MobiDB-lite"/>
    </source>
</evidence>
<organism evidence="2 3">
    <name type="scientific">Bradyrhizobium ivorense</name>
    <dbReference type="NCBI Taxonomy" id="2511166"/>
    <lineage>
        <taxon>Bacteria</taxon>
        <taxon>Pseudomonadati</taxon>
        <taxon>Pseudomonadota</taxon>
        <taxon>Alphaproteobacteria</taxon>
        <taxon>Hyphomicrobiales</taxon>
        <taxon>Nitrobacteraceae</taxon>
        <taxon>Bradyrhizobium</taxon>
    </lineage>
</organism>
<evidence type="ECO:0000313" key="2">
    <source>
        <dbReference type="EMBL" id="VIO78902.1"/>
    </source>
</evidence>
<dbReference type="Gene3D" id="1.10.575.10">
    <property type="entry name" value="P1 Nuclease"/>
    <property type="match status" value="1"/>
</dbReference>
<name>A0A508TXI4_9BRAD</name>
<comment type="caution">
    <text evidence="2">The sequence shown here is derived from an EMBL/GenBank/DDBJ whole genome shotgun (WGS) entry which is preliminary data.</text>
</comment>
<evidence type="ECO:0008006" key="4">
    <source>
        <dbReference type="Google" id="ProtNLM"/>
    </source>
</evidence>
<dbReference type="GO" id="GO:0016788">
    <property type="term" value="F:hydrolase activity, acting on ester bonds"/>
    <property type="evidence" value="ECO:0007669"/>
    <property type="project" value="InterPro"/>
</dbReference>
<proteinExistence type="predicted"/>
<feature type="compositionally biased region" description="Low complexity" evidence="1">
    <location>
        <begin position="8"/>
        <end position="20"/>
    </location>
</feature>
<dbReference type="SUPFAM" id="SSF48537">
    <property type="entry name" value="Phospholipase C/P1 nuclease"/>
    <property type="match status" value="1"/>
</dbReference>
<protein>
    <recommendedName>
        <fullName evidence="4">S1/P1 Nuclease</fullName>
    </recommendedName>
</protein>
<accession>A0A508TXI4</accession>
<gene>
    <name evidence="2" type="ORF">CI1B_75770</name>
</gene>
<keyword evidence="3" id="KW-1185">Reference proteome</keyword>
<dbReference type="EMBL" id="CAADFC020000032">
    <property type="protein sequence ID" value="VIO78902.1"/>
    <property type="molecule type" value="Genomic_DNA"/>
</dbReference>
<dbReference type="RefSeq" id="WP_244626817.1">
    <property type="nucleotide sequence ID" value="NZ_CAADFC020000032.1"/>
</dbReference>
<evidence type="ECO:0000313" key="3">
    <source>
        <dbReference type="Proteomes" id="UP000328092"/>
    </source>
</evidence>
<dbReference type="AlphaFoldDB" id="A0A508TXI4"/>
<reference evidence="2" key="1">
    <citation type="submission" date="2019-02" db="EMBL/GenBank/DDBJ databases">
        <authorList>
            <person name="Pothier F.J."/>
        </authorList>
    </citation>
    <scope>NUCLEOTIDE SEQUENCE</scope>
    <source>
        <strain evidence="2">CI-1B</strain>
    </source>
</reference>
<dbReference type="InterPro" id="IPR008947">
    <property type="entry name" value="PLipase_C/P1_nuclease_dom_sf"/>
</dbReference>
<feature type="region of interest" description="Disordered" evidence="1">
    <location>
        <begin position="1"/>
        <end position="28"/>
    </location>
</feature>
<sequence length="788" mass="86355">MPPSTTVAAKAAAPAAAPPASRAHSPERSEYDALSMLDLLDAREQYHVHLMRHPKVLATAIGYYRIRKEGVAPDGPRNLGNSEVRSNSWPAVLVFVDDWIAATEFGSGRRYNADEAVPKTLYLPDGRRVPVCVIEAPKDPVSPEAPAVKRHPLNNIGSGNPVFVDVQNRNHFATVACLVTDGHKAYALTNRHVTGETGEVLSSQLGGRAQPIGTSSQHQATRVPFTDVYPSWPGKSVYVNMDAGLIDIKDVNAWTAKLQDGSVMGPMVDLSSANFPMALLGRIVRGYGAASSQWISGEIQALFYRYKSKGGFEYISDFFIGPRTPTKEAPTPPPFVTVPGDSGTLWLLEPSEGASRVDSLGSSDKPRPLALQWGANRLYSALSQQPHAYALATCLSTICDRLDVDVVRDWNLDQPDTWGAVGHFAIAGRVSGALSEAVPKLKELMDNNAAIISHDDGTILKSDFKKMGDLDFIPMADVPDFFWKHGHQGHTRHFEGPNHFADMDQVRDEDGVDLLTLCKDAKNIDPKVWNEFYSSVEDLLEQKPITMEHRGLLPFRVWQIFDKMVEFVQNDEMANFVCAAGVLTHYIGDSCQPLHISYLHDGDPKKATSHTVHHRDGTTDVKRVPLGQGLHSAYEDGMVNAHRKDILTALRKTPAVEAPERIGSGFDAAKATIDLMRKTFEALPPADMLRDYLAAIKNHKDTKAMFWDKYGAGTITAMQDGTHLLAVLWESAWVAGGGESKDRDTSALEPQQAMDICASANFLPSRSIADIGELLSDKPAKPKKSKKK</sequence>
<dbReference type="Proteomes" id="UP000328092">
    <property type="component" value="Unassembled WGS sequence"/>
</dbReference>